<evidence type="ECO:0000256" key="1">
    <source>
        <dbReference type="SAM" id="Phobius"/>
    </source>
</evidence>
<name>A0ABZ1EB53_9ACTN</name>
<keyword evidence="1" id="KW-0812">Transmembrane</keyword>
<accession>A0ABZ1EB53</accession>
<keyword evidence="3" id="KW-1185">Reference proteome</keyword>
<reference evidence="2 3" key="1">
    <citation type="submission" date="2022-10" db="EMBL/GenBank/DDBJ databases">
        <title>The complete genomes of actinobacterial strains from the NBC collection.</title>
        <authorList>
            <person name="Joergensen T.S."/>
            <person name="Alvarez Arevalo M."/>
            <person name="Sterndorff E.B."/>
            <person name="Faurdal D."/>
            <person name="Vuksanovic O."/>
            <person name="Mourched A.-S."/>
            <person name="Charusanti P."/>
            <person name="Shaw S."/>
            <person name="Blin K."/>
            <person name="Weber T."/>
        </authorList>
    </citation>
    <scope>NUCLEOTIDE SEQUENCE [LARGE SCALE GENOMIC DNA]</scope>
    <source>
        <strain evidence="2 3">NBC 01809</strain>
    </source>
</reference>
<organism evidence="2 3">
    <name type="scientific">Micromonospora peucetia</name>
    <dbReference type="NCBI Taxonomy" id="47871"/>
    <lineage>
        <taxon>Bacteria</taxon>
        <taxon>Bacillati</taxon>
        <taxon>Actinomycetota</taxon>
        <taxon>Actinomycetes</taxon>
        <taxon>Micromonosporales</taxon>
        <taxon>Micromonosporaceae</taxon>
        <taxon>Micromonospora</taxon>
    </lineage>
</organism>
<sequence length="52" mass="6008">MFLNPLNLLTAVTVLITIGYFVRIMVDRELSATERSRMKAYVWLFVFAPRSG</sequence>
<evidence type="ECO:0000313" key="3">
    <source>
        <dbReference type="Proteomes" id="UP001334804"/>
    </source>
</evidence>
<dbReference type="RefSeq" id="WP_245715941.1">
    <property type="nucleotide sequence ID" value="NZ_CP109071.1"/>
</dbReference>
<dbReference type="Proteomes" id="UP001334804">
    <property type="component" value="Chromosome"/>
</dbReference>
<evidence type="ECO:0000313" key="2">
    <source>
        <dbReference type="EMBL" id="WSA32050.1"/>
    </source>
</evidence>
<keyword evidence="1" id="KW-1133">Transmembrane helix</keyword>
<dbReference type="EMBL" id="CP109071">
    <property type="protein sequence ID" value="WSA32050.1"/>
    <property type="molecule type" value="Genomic_DNA"/>
</dbReference>
<protein>
    <submittedName>
        <fullName evidence="2">Uncharacterized protein</fullName>
    </submittedName>
</protein>
<gene>
    <name evidence="2" type="ORF">OIE14_28720</name>
</gene>
<proteinExistence type="predicted"/>
<keyword evidence="1" id="KW-0472">Membrane</keyword>
<feature type="transmembrane region" description="Helical" evidence="1">
    <location>
        <begin position="6"/>
        <end position="26"/>
    </location>
</feature>